<gene>
    <name evidence="2" type="ORF">BJ322DRAFT_1024330</name>
</gene>
<name>A0A9P6H507_9AGAM</name>
<dbReference type="Proteomes" id="UP000736335">
    <property type="component" value="Unassembled WGS sequence"/>
</dbReference>
<evidence type="ECO:0000256" key="1">
    <source>
        <dbReference type="SAM" id="MobiDB-lite"/>
    </source>
</evidence>
<keyword evidence="3" id="KW-1185">Reference proteome</keyword>
<reference evidence="2" key="2">
    <citation type="submission" date="2020-11" db="EMBL/GenBank/DDBJ databases">
        <authorList>
            <consortium name="DOE Joint Genome Institute"/>
            <person name="Kuo A."/>
            <person name="Miyauchi S."/>
            <person name="Kiss E."/>
            <person name="Drula E."/>
            <person name="Kohler A."/>
            <person name="Sanchez-Garcia M."/>
            <person name="Andreopoulos B."/>
            <person name="Barry K.W."/>
            <person name="Bonito G."/>
            <person name="Buee M."/>
            <person name="Carver A."/>
            <person name="Chen C."/>
            <person name="Cichocki N."/>
            <person name="Clum A."/>
            <person name="Culley D."/>
            <person name="Crous P.W."/>
            <person name="Fauchery L."/>
            <person name="Girlanda M."/>
            <person name="Hayes R."/>
            <person name="Keri Z."/>
            <person name="Labutti K."/>
            <person name="Lipzen A."/>
            <person name="Lombard V."/>
            <person name="Magnuson J."/>
            <person name="Maillard F."/>
            <person name="Morin E."/>
            <person name="Murat C."/>
            <person name="Nolan M."/>
            <person name="Ohm R."/>
            <person name="Pangilinan J."/>
            <person name="Pereira M."/>
            <person name="Perotto S."/>
            <person name="Peter M."/>
            <person name="Riley R."/>
            <person name="Sitrit Y."/>
            <person name="Stielow B."/>
            <person name="Szollosi G."/>
            <person name="Zifcakova L."/>
            <person name="Stursova M."/>
            <person name="Spatafora J.W."/>
            <person name="Tedersoo L."/>
            <person name="Vaario L.-M."/>
            <person name="Yamada A."/>
            <person name="Yan M."/>
            <person name="Wang P."/>
            <person name="Xu J."/>
            <person name="Bruns T."/>
            <person name="Baldrian P."/>
            <person name="Vilgalys R."/>
            <person name="Henrissat B."/>
            <person name="Grigoriev I.V."/>
            <person name="Hibbett D."/>
            <person name="Nagy L.G."/>
            <person name="Martin F.M."/>
        </authorList>
    </citation>
    <scope>NUCLEOTIDE SEQUENCE</scope>
    <source>
        <strain evidence="2">UH-Tt-Lm1</strain>
    </source>
</reference>
<evidence type="ECO:0000313" key="2">
    <source>
        <dbReference type="EMBL" id="KAF9779419.1"/>
    </source>
</evidence>
<dbReference type="EMBL" id="WIUZ02000019">
    <property type="protein sequence ID" value="KAF9779419.1"/>
    <property type="molecule type" value="Genomic_DNA"/>
</dbReference>
<comment type="caution">
    <text evidence="2">The sequence shown here is derived from an EMBL/GenBank/DDBJ whole genome shotgun (WGS) entry which is preliminary data.</text>
</comment>
<organism evidence="2 3">
    <name type="scientific">Thelephora terrestris</name>
    <dbReference type="NCBI Taxonomy" id="56493"/>
    <lineage>
        <taxon>Eukaryota</taxon>
        <taxon>Fungi</taxon>
        <taxon>Dikarya</taxon>
        <taxon>Basidiomycota</taxon>
        <taxon>Agaricomycotina</taxon>
        <taxon>Agaricomycetes</taxon>
        <taxon>Thelephorales</taxon>
        <taxon>Thelephoraceae</taxon>
        <taxon>Thelephora</taxon>
    </lineage>
</organism>
<accession>A0A9P6H507</accession>
<feature type="region of interest" description="Disordered" evidence="1">
    <location>
        <begin position="329"/>
        <end position="360"/>
    </location>
</feature>
<feature type="region of interest" description="Disordered" evidence="1">
    <location>
        <begin position="156"/>
        <end position="190"/>
    </location>
</feature>
<feature type="compositionally biased region" description="Basic and acidic residues" evidence="1">
    <location>
        <begin position="349"/>
        <end position="360"/>
    </location>
</feature>
<reference evidence="2" key="1">
    <citation type="journal article" date="2020" name="Nat. Commun.">
        <title>Large-scale genome sequencing of mycorrhizal fungi provides insights into the early evolution of symbiotic traits.</title>
        <authorList>
            <person name="Miyauchi S."/>
            <person name="Kiss E."/>
            <person name="Kuo A."/>
            <person name="Drula E."/>
            <person name="Kohler A."/>
            <person name="Sanchez-Garcia M."/>
            <person name="Morin E."/>
            <person name="Andreopoulos B."/>
            <person name="Barry K.W."/>
            <person name="Bonito G."/>
            <person name="Buee M."/>
            <person name="Carver A."/>
            <person name="Chen C."/>
            <person name="Cichocki N."/>
            <person name="Clum A."/>
            <person name="Culley D."/>
            <person name="Crous P.W."/>
            <person name="Fauchery L."/>
            <person name="Girlanda M."/>
            <person name="Hayes R.D."/>
            <person name="Keri Z."/>
            <person name="LaButti K."/>
            <person name="Lipzen A."/>
            <person name="Lombard V."/>
            <person name="Magnuson J."/>
            <person name="Maillard F."/>
            <person name="Murat C."/>
            <person name="Nolan M."/>
            <person name="Ohm R.A."/>
            <person name="Pangilinan J."/>
            <person name="Pereira M.F."/>
            <person name="Perotto S."/>
            <person name="Peter M."/>
            <person name="Pfister S."/>
            <person name="Riley R."/>
            <person name="Sitrit Y."/>
            <person name="Stielow J.B."/>
            <person name="Szollosi G."/>
            <person name="Zifcakova L."/>
            <person name="Stursova M."/>
            <person name="Spatafora J.W."/>
            <person name="Tedersoo L."/>
            <person name="Vaario L.M."/>
            <person name="Yamada A."/>
            <person name="Yan M."/>
            <person name="Wang P."/>
            <person name="Xu J."/>
            <person name="Bruns T."/>
            <person name="Baldrian P."/>
            <person name="Vilgalys R."/>
            <person name="Dunand C."/>
            <person name="Henrissat B."/>
            <person name="Grigoriev I.V."/>
            <person name="Hibbett D."/>
            <person name="Nagy L.G."/>
            <person name="Martin F.M."/>
        </authorList>
    </citation>
    <scope>NUCLEOTIDE SEQUENCE</scope>
    <source>
        <strain evidence="2">UH-Tt-Lm1</strain>
    </source>
</reference>
<protein>
    <submittedName>
        <fullName evidence="2">Uncharacterized protein</fullName>
    </submittedName>
</protein>
<dbReference type="AlphaFoldDB" id="A0A9P6H507"/>
<proteinExistence type="predicted"/>
<evidence type="ECO:0000313" key="3">
    <source>
        <dbReference type="Proteomes" id="UP000736335"/>
    </source>
</evidence>
<sequence>MTGAERGKSSPQWVQRTTWMIRHQTTRTGVRSGAVEGREWLIIDYWISTEMMNARLEGNFEPPDQRCIASGGQDHQRRAIGAPITSVAKLSGSGGNRAHRTSDKARAGIKYAIERFTPGSVEELSGVAGVHTGVDLRNVVDVISGFIGSYRRTDKWRGKHPGRKSVGSGCDLPANQKRSRQQTRRWMGGPERDEEWKSQIVLRRDWLKQAMSKGQCAITMREDEGRNRRAWLSTAGNGGTQVQKFVYQIDWRWLETVAGVSKKRGTRHQISVAALDLENALPDCSCRGKYNVREEGRIGDAQQQQMGEQGQEWKSEYLTDRRWDWPSPRIVAGRSHMEPGACRQTAIGGREREDEGRDGE</sequence>